<dbReference type="RefSeq" id="WP_104421561.1">
    <property type="nucleotide sequence ID" value="NZ_PTJC01000008.1"/>
</dbReference>
<feature type="domain" description="YdhG-like" evidence="1">
    <location>
        <begin position="24"/>
        <end position="128"/>
    </location>
</feature>
<proteinExistence type="predicted"/>
<gene>
    <name evidence="2" type="ORF">CLV84_3994</name>
</gene>
<dbReference type="InterPro" id="IPR014922">
    <property type="entry name" value="YdhG-like"/>
</dbReference>
<dbReference type="EMBL" id="PTJC01000008">
    <property type="protein sequence ID" value="PPK84226.1"/>
    <property type="molecule type" value="Genomic_DNA"/>
</dbReference>
<dbReference type="Proteomes" id="UP000237662">
    <property type="component" value="Unassembled WGS sequence"/>
</dbReference>
<name>A0A2S6I038_9BACT</name>
<dbReference type="AlphaFoldDB" id="A0A2S6I038"/>
<dbReference type="Pfam" id="PF08818">
    <property type="entry name" value="DUF1801"/>
    <property type="match status" value="1"/>
</dbReference>
<evidence type="ECO:0000259" key="1">
    <source>
        <dbReference type="Pfam" id="PF08818"/>
    </source>
</evidence>
<evidence type="ECO:0000313" key="3">
    <source>
        <dbReference type="Proteomes" id="UP000237662"/>
    </source>
</evidence>
<dbReference type="OrthoDB" id="328972at2"/>
<keyword evidence="3" id="KW-1185">Reference proteome</keyword>
<protein>
    <submittedName>
        <fullName evidence="2">Uncharacterized protein DUF1801</fullName>
    </submittedName>
</protein>
<evidence type="ECO:0000313" key="2">
    <source>
        <dbReference type="EMBL" id="PPK84226.1"/>
    </source>
</evidence>
<reference evidence="2 3" key="1">
    <citation type="submission" date="2018-02" db="EMBL/GenBank/DDBJ databases">
        <title>Genomic Encyclopedia of Archaeal and Bacterial Type Strains, Phase II (KMG-II): from individual species to whole genera.</title>
        <authorList>
            <person name="Goeker M."/>
        </authorList>
    </citation>
    <scope>NUCLEOTIDE SEQUENCE [LARGE SCALE GENOMIC DNA]</scope>
    <source>
        <strain evidence="2 3">DSM 29526</strain>
    </source>
</reference>
<comment type="caution">
    <text evidence="2">The sequence shown here is derived from an EMBL/GenBank/DDBJ whole genome shotgun (WGS) entry which is preliminary data.</text>
</comment>
<organism evidence="2 3">
    <name type="scientific">Neolewinella xylanilytica</name>
    <dbReference type="NCBI Taxonomy" id="1514080"/>
    <lineage>
        <taxon>Bacteria</taxon>
        <taxon>Pseudomonadati</taxon>
        <taxon>Bacteroidota</taxon>
        <taxon>Saprospiria</taxon>
        <taxon>Saprospirales</taxon>
        <taxon>Lewinellaceae</taxon>
        <taxon>Neolewinella</taxon>
    </lineage>
</organism>
<dbReference type="SUPFAM" id="SSF159888">
    <property type="entry name" value="YdhG-like"/>
    <property type="match status" value="1"/>
</dbReference>
<sequence>MSDLVFTTDPRVARVFADYPDTVRPGLEQLRAIILAVARSDERIGRLDETLKWGEPSYLTPHGSTLRIAWKRKSPNQYALYFKCTSRLVPTIKSLFGDTFRYETSRAILFRPGEKIPEQETRACIRMALNYHRLKHLPTLGE</sequence>
<accession>A0A2S6I038</accession>